<dbReference type="InterPro" id="IPR014016">
    <property type="entry name" value="UvrD-like_ATP-bd"/>
</dbReference>
<evidence type="ECO:0000256" key="3">
    <source>
        <dbReference type="ARBA" id="ARBA00022806"/>
    </source>
</evidence>
<dbReference type="Proteomes" id="UP001162001">
    <property type="component" value="Segment"/>
</dbReference>
<dbReference type="SMART" id="SM00479">
    <property type="entry name" value="EXOIII"/>
    <property type="match status" value="1"/>
</dbReference>
<dbReference type="EC" id="5.6.2.4" evidence="7"/>
<dbReference type="PANTHER" id="PTHR11070:SF2">
    <property type="entry name" value="ATP-DEPENDENT DNA HELICASE SRS2"/>
    <property type="match status" value="1"/>
</dbReference>
<dbReference type="InterPro" id="IPR036397">
    <property type="entry name" value="RNaseH_sf"/>
</dbReference>
<dbReference type="InterPro" id="IPR013520">
    <property type="entry name" value="Ribonucl_H"/>
</dbReference>
<dbReference type="PANTHER" id="PTHR11070">
    <property type="entry name" value="UVRD / RECB / PCRA DNA HELICASE FAMILY MEMBER"/>
    <property type="match status" value="1"/>
</dbReference>
<dbReference type="InterPro" id="IPR012337">
    <property type="entry name" value="RNaseH-like_sf"/>
</dbReference>
<evidence type="ECO:0000313" key="11">
    <source>
        <dbReference type="EMBL" id="QKF93665.1"/>
    </source>
</evidence>
<feature type="binding site" evidence="9">
    <location>
        <begin position="84"/>
        <end position="91"/>
    </location>
    <ligand>
        <name>ATP</name>
        <dbReference type="ChEBI" id="CHEBI:30616"/>
    </ligand>
</feature>
<comment type="catalytic activity">
    <reaction evidence="8">
        <text>ATP + H2O = ADP + phosphate + H(+)</text>
        <dbReference type="Rhea" id="RHEA:13065"/>
        <dbReference type="ChEBI" id="CHEBI:15377"/>
        <dbReference type="ChEBI" id="CHEBI:15378"/>
        <dbReference type="ChEBI" id="CHEBI:30616"/>
        <dbReference type="ChEBI" id="CHEBI:43474"/>
        <dbReference type="ChEBI" id="CHEBI:456216"/>
        <dbReference type="EC" id="5.6.2.4"/>
    </reaction>
</comment>
<evidence type="ECO:0000256" key="6">
    <source>
        <dbReference type="ARBA" id="ARBA00034617"/>
    </source>
</evidence>
<keyword evidence="4 9" id="KW-0067">ATP-binding</keyword>
<dbReference type="SUPFAM" id="SSF53098">
    <property type="entry name" value="Ribonuclease H-like"/>
    <property type="match status" value="1"/>
</dbReference>
<feature type="domain" description="UvrD-like helicase ATP-binding" evidence="10">
    <location>
        <begin position="63"/>
        <end position="257"/>
    </location>
</feature>
<evidence type="ECO:0000313" key="12">
    <source>
        <dbReference type="Proteomes" id="UP001162001"/>
    </source>
</evidence>
<keyword evidence="1 9" id="KW-0547">Nucleotide-binding</keyword>
<sequence>MDLSLESKTVDELKIFLKKYDLVSGITSLRKDDLIKTIRAVKKYSENKQTDYTQFTFGNKIVKLNDEQHKVVISNIKQNIRIIASAGSGKTTTIICRIKYLIDHGVDPERIMLTTFNVDAAESMKNKIIELFGFMPKITIGTIDSIACRFYYRYFKQDFNVGVNEYANYFLKYLQSEGNMVSNLYKYVFFDEFQDTNEIQFQLLKCFYNYGTVITVIGDDAQNIYSFRGSSIKYILNLENHFKNLKTYKLVNNYRSTPEIINLANQSIKFNTEQIPKEMLSNNPSINLVPIVKYYENTSLQNSEIIKNIFEFNKHGIPFEEIAVLCRVNYPLKLLEEAIEKINSRTGNQLKYVALINDDNSDTKPKIKQGHLTLTTIHKAKGLEWKVVFLLDCNDSRFPSETDKLSIQEERRLFYVAITRAKQYLYMFLCGDNKNNKIPKLTRFIQELDKSLYNFVNFDKKFYSYEDYRSVKWVNGVTETIKMLNEIDIAKLRECNILPKTNPITKKLHDKYEFNSYINTYYLQPDFGEFMDRYITRSIGRRNLDSGGLVDNPTIIIISSCQFTNEELLIYKKYELNFQLNMRKINAKTPEWQYGAILGENNMQLQYVKKIDVNDNRLIKSIVQKIILTANKFNIDVSVLANCFSIKNEIPDKVKKKLIEAYKRYNNNEYVSNEIGYDIYNISLCGTILGGRRRLLYKDVYENFRDGYDNLFSDIEKYIETLSPEFTNLVCKKLIKNDDYDLMGEMDLLDIDNNKIIDFKCSSSDKFKIEWIFQLLAYLAIIKKSYPNYVIKELEVYNPMQGEIYTLDVSDWNRADEYLSYLYEIRVRQVTRNLNPLDQDIESNFPIKYDNHDTNNEEDIDDILGKEDVKSIDDDYAFVNPKPKEIKLDDIYNMKHLFGDNFREYLQYLNLNKNKFVNQIDTINRFNEFNNNKYMVIDTETTGLPERPGYGAFTPYHELSSYNNARMIQICWAIYDGDKLEEIENFIIKPVGFNIKNSHIHGITDKIASKGANLHMVLTRFSQSLNKVRYIVGHNILFDWHIICSELYRSKFHDVVKLMEKKEMICTMEKSIPLKVDGFLKPSKLIKLYKFLFGKEFEHQHNAKYDVLATSEVFRELVKRKLVCI</sequence>
<protein>
    <recommendedName>
        <fullName evidence="7">DNA 3'-5' helicase</fullName>
        <ecNumber evidence="7">5.6.2.4</ecNumber>
    </recommendedName>
</protein>
<dbReference type="GO" id="GO:0016787">
    <property type="term" value="F:hydrolase activity"/>
    <property type="evidence" value="ECO:0007669"/>
    <property type="project" value="UniProtKB-UniRule"/>
</dbReference>
<organism evidence="11 12">
    <name type="scientific">Fadolivirus FV1/VV64</name>
    <dbReference type="NCBI Taxonomy" id="3070911"/>
    <lineage>
        <taxon>Viruses</taxon>
        <taxon>Varidnaviria</taxon>
        <taxon>Bamfordvirae</taxon>
        <taxon>Nucleocytoviricota</taxon>
        <taxon>Megaviricetes</taxon>
        <taxon>Imitervirales</taxon>
        <taxon>Mimiviridae</taxon>
        <taxon>Klosneuvirinae</taxon>
        <taxon>Fadolivirus</taxon>
        <taxon>Fadolivirus algeromassiliense</taxon>
    </lineage>
</organism>
<dbReference type="Gene3D" id="3.30.420.10">
    <property type="entry name" value="Ribonuclease H-like superfamily/Ribonuclease H"/>
    <property type="match status" value="1"/>
</dbReference>
<reference evidence="11 12" key="1">
    <citation type="submission" date="2020-04" db="EMBL/GenBank/DDBJ databases">
        <title>Advantages and limits of metagenomic assembly and binning of a giant virus.</title>
        <authorList>
            <person name="Schulz F."/>
            <person name="Andreani J."/>
            <person name="Francis R."/>
            <person name="Boudjemaa H."/>
            <person name="Bou Khalil J.Y."/>
            <person name="Lee J."/>
            <person name="La Scola B."/>
            <person name="Woyke T."/>
        </authorList>
    </citation>
    <scope>NUCLEOTIDE SEQUENCE [LARGE SCALE GENOMIC DNA]</scope>
    <source>
        <strain evidence="11 12">FV1/VV64</strain>
    </source>
</reference>
<dbReference type="GO" id="GO:0043138">
    <property type="term" value="F:3'-5' DNA helicase activity"/>
    <property type="evidence" value="ECO:0007669"/>
    <property type="project" value="UniProtKB-EC"/>
</dbReference>
<dbReference type="Pfam" id="PF13361">
    <property type="entry name" value="UvrD_C"/>
    <property type="match status" value="2"/>
</dbReference>
<gene>
    <name evidence="11" type="ORF">Fadolivirus_1_207</name>
</gene>
<dbReference type="Pfam" id="PF00580">
    <property type="entry name" value="UvrD-helicase"/>
    <property type="match status" value="1"/>
</dbReference>
<dbReference type="CDD" id="cd18807">
    <property type="entry name" value="SF1_C_UvrD"/>
    <property type="match status" value="1"/>
</dbReference>
<evidence type="ECO:0000256" key="4">
    <source>
        <dbReference type="ARBA" id="ARBA00022840"/>
    </source>
</evidence>
<dbReference type="InterPro" id="IPR027417">
    <property type="entry name" value="P-loop_NTPase"/>
</dbReference>
<keyword evidence="2 9" id="KW-0378">Hydrolase</keyword>
<comment type="catalytic activity">
    <reaction evidence="6">
        <text>Couples ATP hydrolysis with the unwinding of duplex DNA by translocating in the 3'-5' direction.</text>
        <dbReference type="EC" id="5.6.2.4"/>
    </reaction>
</comment>
<keyword evidence="12" id="KW-1185">Reference proteome</keyword>
<evidence type="ECO:0000259" key="10">
    <source>
        <dbReference type="PROSITE" id="PS51198"/>
    </source>
</evidence>
<dbReference type="GO" id="GO:0003677">
    <property type="term" value="F:DNA binding"/>
    <property type="evidence" value="ECO:0007669"/>
    <property type="project" value="InterPro"/>
</dbReference>
<dbReference type="Gene3D" id="3.40.50.300">
    <property type="entry name" value="P-loop containing nucleotide triphosphate hydrolases"/>
    <property type="match status" value="2"/>
</dbReference>
<dbReference type="SUPFAM" id="SSF52540">
    <property type="entry name" value="P-loop containing nucleoside triphosphate hydrolases"/>
    <property type="match status" value="1"/>
</dbReference>
<keyword evidence="5" id="KW-0413">Isomerase</keyword>
<dbReference type="CDD" id="cd06127">
    <property type="entry name" value="DEDDh"/>
    <property type="match status" value="1"/>
</dbReference>
<evidence type="ECO:0000256" key="2">
    <source>
        <dbReference type="ARBA" id="ARBA00022801"/>
    </source>
</evidence>
<dbReference type="GO" id="GO:0000725">
    <property type="term" value="P:recombinational repair"/>
    <property type="evidence" value="ECO:0007669"/>
    <property type="project" value="TreeGrafter"/>
</dbReference>
<dbReference type="Pfam" id="PF00929">
    <property type="entry name" value="RNase_T"/>
    <property type="match status" value="1"/>
</dbReference>
<evidence type="ECO:0000256" key="5">
    <source>
        <dbReference type="ARBA" id="ARBA00023235"/>
    </source>
</evidence>
<dbReference type="GO" id="GO:0005524">
    <property type="term" value="F:ATP binding"/>
    <property type="evidence" value="ECO:0007669"/>
    <property type="project" value="UniProtKB-UniRule"/>
</dbReference>
<evidence type="ECO:0000256" key="9">
    <source>
        <dbReference type="PROSITE-ProRule" id="PRU00560"/>
    </source>
</evidence>
<evidence type="ECO:0000256" key="7">
    <source>
        <dbReference type="ARBA" id="ARBA00034808"/>
    </source>
</evidence>
<dbReference type="InterPro" id="IPR000212">
    <property type="entry name" value="DNA_helicase_UvrD/REP"/>
</dbReference>
<keyword evidence="3 9" id="KW-0347">Helicase</keyword>
<evidence type="ECO:0000256" key="8">
    <source>
        <dbReference type="ARBA" id="ARBA00048988"/>
    </source>
</evidence>
<proteinExistence type="predicted"/>
<dbReference type="InterPro" id="IPR014017">
    <property type="entry name" value="DNA_helicase_UvrD-like_C"/>
</dbReference>
<dbReference type="CDD" id="cd17932">
    <property type="entry name" value="DEXQc_UvrD"/>
    <property type="match status" value="1"/>
</dbReference>
<evidence type="ECO:0000256" key="1">
    <source>
        <dbReference type="ARBA" id="ARBA00022741"/>
    </source>
</evidence>
<name>A0A7D3QTW5_9VIRU</name>
<dbReference type="EMBL" id="MT418680">
    <property type="protein sequence ID" value="QKF93665.1"/>
    <property type="molecule type" value="Genomic_DNA"/>
</dbReference>
<dbReference type="PROSITE" id="PS51198">
    <property type="entry name" value="UVRD_HELICASE_ATP_BIND"/>
    <property type="match status" value="1"/>
</dbReference>
<accession>A0A7D3QTW5</accession>